<organism evidence="10">
    <name type="scientific">hydrothermal vent metagenome</name>
    <dbReference type="NCBI Taxonomy" id="652676"/>
    <lineage>
        <taxon>unclassified sequences</taxon>
        <taxon>metagenomes</taxon>
        <taxon>ecological metagenomes</taxon>
    </lineage>
</organism>
<evidence type="ECO:0000313" key="10">
    <source>
        <dbReference type="EMBL" id="VAX10064.1"/>
    </source>
</evidence>
<keyword evidence="5 8" id="KW-0812">Transmembrane</keyword>
<evidence type="ECO:0000256" key="2">
    <source>
        <dbReference type="ARBA" id="ARBA00022475"/>
    </source>
</evidence>
<keyword evidence="3" id="KW-0488">Methylation</keyword>
<dbReference type="GO" id="GO:0015627">
    <property type="term" value="C:type II protein secretion system complex"/>
    <property type="evidence" value="ECO:0007669"/>
    <property type="project" value="InterPro"/>
</dbReference>
<dbReference type="GO" id="GO:0005886">
    <property type="term" value="C:plasma membrane"/>
    <property type="evidence" value="ECO:0007669"/>
    <property type="project" value="UniProtKB-SubCell"/>
</dbReference>
<dbReference type="InterPro" id="IPR012902">
    <property type="entry name" value="N_methyl_site"/>
</dbReference>
<proteinExistence type="predicted"/>
<evidence type="ECO:0000256" key="4">
    <source>
        <dbReference type="ARBA" id="ARBA00022519"/>
    </source>
</evidence>
<dbReference type="Gene3D" id="3.55.40.10">
    <property type="entry name" value="minor pseudopilin epsh domain"/>
    <property type="match status" value="1"/>
</dbReference>
<name>A0A3B1BDP6_9ZZZZ</name>
<dbReference type="Pfam" id="PF12019">
    <property type="entry name" value="GspH"/>
    <property type="match status" value="1"/>
</dbReference>
<keyword evidence="6 8" id="KW-1133">Transmembrane helix</keyword>
<dbReference type="InterPro" id="IPR022346">
    <property type="entry name" value="T2SS_GspH"/>
</dbReference>
<dbReference type="EMBL" id="UOFX01000061">
    <property type="protein sequence ID" value="VAX10064.1"/>
    <property type="molecule type" value="Genomic_DNA"/>
</dbReference>
<keyword evidence="7 8" id="KW-0472">Membrane</keyword>
<evidence type="ECO:0000256" key="1">
    <source>
        <dbReference type="ARBA" id="ARBA00004377"/>
    </source>
</evidence>
<dbReference type="Pfam" id="PF07963">
    <property type="entry name" value="N_methyl"/>
    <property type="match status" value="1"/>
</dbReference>
<dbReference type="PROSITE" id="PS00409">
    <property type="entry name" value="PROKAR_NTER_METHYL"/>
    <property type="match status" value="1"/>
</dbReference>
<dbReference type="InterPro" id="IPR045584">
    <property type="entry name" value="Pilin-like"/>
</dbReference>
<evidence type="ECO:0000256" key="6">
    <source>
        <dbReference type="ARBA" id="ARBA00022989"/>
    </source>
</evidence>
<protein>
    <submittedName>
        <fullName evidence="10">Type IV fimbrial biogenesis protein FimT</fullName>
    </submittedName>
</protein>
<comment type="subcellular location">
    <subcellularLocation>
        <location evidence="1">Cell inner membrane</location>
        <topology evidence="1">Single-pass membrane protein</topology>
    </subcellularLocation>
</comment>
<dbReference type="SUPFAM" id="SSF54523">
    <property type="entry name" value="Pili subunits"/>
    <property type="match status" value="1"/>
</dbReference>
<accession>A0A3B1BDP6</accession>
<keyword evidence="2" id="KW-1003">Cell membrane</keyword>
<dbReference type="NCBIfam" id="TIGR02532">
    <property type="entry name" value="IV_pilin_GFxxxE"/>
    <property type="match status" value="1"/>
</dbReference>
<dbReference type="AlphaFoldDB" id="A0A3B1BDP6"/>
<evidence type="ECO:0000256" key="3">
    <source>
        <dbReference type="ARBA" id="ARBA00022481"/>
    </source>
</evidence>
<reference evidence="10" key="1">
    <citation type="submission" date="2018-06" db="EMBL/GenBank/DDBJ databases">
        <authorList>
            <person name="Zhirakovskaya E."/>
        </authorList>
    </citation>
    <scope>NUCLEOTIDE SEQUENCE</scope>
</reference>
<evidence type="ECO:0000256" key="7">
    <source>
        <dbReference type="ARBA" id="ARBA00023136"/>
    </source>
</evidence>
<evidence type="ECO:0000259" key="9">
    <source>
        <dbReference type="Pfam" id="PF12019"/>
    </source>
</evidence>
<evidence type="ECO:0000256" key="8">
    <source>
        <dbReference type="SAM" id="Phobius"/>
    </source>
</evidence>
<keyword evidence="4" id="KW-0997">Cell inner membrane</keyword>
<dbReference type="GO" id="GO:0015628">
    <property type="term" value="P:protein secretion by the type II secretion system"/>
    <property type="evidence" value="ECO:0007669"/>
    <property type="project" value="InterPro"/>
</dbReference>
<feature type="domain" description="General secretion pathway GspH" evidence="9">
    <location>
        <begin position="46"/>
        <end position="174"/>
    </location>
</feature>
<evidence type="ECO:0000256" key="5">
    <source>
        <dbReference type="ARBA" id="ARBA00022692"/>
    </source>
</evidence>
<gene>
    <name evidence="10" type="ORF">MNBD_GAMMA26-2060</name>
</gene>
<sequence length="194" mass="20837">MRKTLSNHGFTLVELMVTLVVITILLTTAIPSFQDVIRDNRTTTHTNNLITALNLARSEAIERGLQVTIRRKGSTSQNWDGGWDVFADLDADGVLDDDGDTTLCESGEGEDCLIRTYDALANGYTLRTGANFADWVAYLPNGYSQGSSGTADGLFRLCDNESGATGAELIARSRAIAITISGRPRTQTGTASCP</sequence>
<feature type="transmembrane region" description="Helical" evidence="8">
    <location>
        <begin position="12"/>
        <end position="33"/>
    </location>
</feature>